<dbReference type="SUPFAM" id="SSF51366">
    <property type="entry name" value="Ribulose-phoshate binding barrel"/>
    <property type="match status" value="1"/>
</dbReference>
<reference evidence="18" key="1">
    <citation type="submission" date="2025-08" db="UniProtKB">
        <authorList>
            <consortium name="RefSeq"/>
        </authorList>
    </citation>
    <scope>IDENTIFICATION</scope>
    <source>
        <tissue evidence="18">Entire body</tissue>
    </source>
</reference>
<dbReference type="InParanoid" id="A0A1W4WG07"/>
<dbReference type="EC" id="2.4.2.10" evidence="5"/>
<dbReference type="GO" id="GO:0006207">
    <property type="term" value="P:'de novo' pyrimidine nucleobase biosynthetic process"/>
    <property type="evidence" value="ECO:0007669"/>
    <property type="project" value="InterPro"/>
</dbReference>
<dbReference type="SMART" id="SM00934">
    <property type="entry name" value="OMPdecase"/>
    <property type="match status" value="1"/>
</dbReference>
<comment type="pathway">
    <text evidence="1">Pyrimidine metabolism; UMP biosynthesis via de novo pathway; UMP from orotate: step 2/2.</text>
</comment>
<evidence type="ECO:0000256" key="9">
    <source>
        <dbReference type="ARBA" id="ARBA00022679"/>
    </source>
</evidence>
<dbReference type="SUPFAM" id="SSF53271">
    <property type="entry name" value="PRTase-like"/>
    <property type="match status" value="1"/>
</dbReference>
<evidence type="ECO:0000256" key="8">
    <source>
        <dbReference type="ARBA" id="ARBA00022676"/>
    </source>
</evidence>
<sequence length="468" mass="52209">MDYQSRLKKFAVDLFKIDGIKFGEYKTKVGLMTPVYCDLRVLISYPKLLDFLANLIADNLPNLKSHDSLCGVPYTALPIATVVSVKTGIPMVMRRQEKKYHGTKKLIEGHFNTGDKCLIVEDVVTSGSSILETVKDLREAGLECSETIVLLNREQGGENLLKKSGIKMHALLTLTTLISFLKEEGCVDDVTVTKVQEYIKSNQVEDKEIQSRLKLQYTDRIPFTKNPVAKRLLKIISEKQSNLCLAADVLTGTELLNLAEEVGPYICILKTHIDIIEDFNENLTKHLKDISQRHNFLLLEDRKFADIGKVVQLQYTKGVFKISSWAKLITQHAIIGPGALQAVKQNSEDLGVFLLTEISTKDNLISSSYTKAALEMAEGFSHLITGIVCQSPLFLDKPGFLQLTPGVKLNSIGDSLGQQYSSPENVILERGADIAVVGRGITEATDRAQAAEKYRNLLWEAYQKRVEM</sequence>
<feature type="binding site" evidence="15">
    <location>
        <position position="359"/>
    </location>
    <ligand>
        <name>substrate</name>
    </ligand>
</feature>
<evidence type="ECO:0000256" key="7">
    <source>
        <dbReference type="ARBA" id="ARBA00015047"/>
    </source>
</evidence>
<dbReference type="CDD" id="cd04725">
    <property type="entry name" value="OMP_decarboxylase_like"/>
    <property type="match status" value="1"/>
</dbReference>
<dbReference type="InterPro" id="IPR000836">
    <property type="entry name" value="PRTase_dom"/>
</dbReference>
<feature type="binding site" evidence="15">
    <location>
        <position position="438"/>
    </location>
    <ligand>
        <name>substrate</name>
    </ligand>
</feature>
<keyword evidence="17" id="KW-1185">Reference proteome</keyword>
<dbReference type="NCBIfam" id="TIGR00336">
    <property type="entry name" value="pyrE"/>
    <property type="match status" value="1"/>
</dbReference>
<evidence type="ECO:0000256" key="3">
    <source>
        <dbReference type="ARBA" id="ARBA00006221"/>
    </source>
</evidence>
<dbReference type="FunFam" id="3.20.20.70:FF:000114">
    <property type="entry name" value="Decarboxylase,orotidine phosphate"/>
    <property type="match status" value="1"/>
</dbReference>
<keyword evidence="10" id="KW-0210">Decarboxylase</keyword>
<feature type="domain" description="Orotidine 5'-phosphate decarboxylase" evidence="16">
    <location>
        <begin position="242"/>
        <end position="454"/>
    </location>
</feature>
<dbReference type="OrthoDB" id="10263753at2759"/>
<dbReference type="CDD" id="cd06223">
    <property type="entry name" value="PRTases_typeI"/>
    <property type="match status" value="1"/>
</dbReference>
<dbReference type="GO" id="GO:0044205">
    <property type="term" value="P:'de novo' UMP biosynthetic process"/>
    <property type="evidence" value="ECO:0007669"/>
    <property type="project" value="UniProtKB-UniPathway"/>
</dbReference>
<organism evidence="17 18">
    <name type="scientific">Agrilus planipennis</name>
    <name type="common">Emerald ash borer</name>
    <name type="synonym">Agrilus marcopoli</name>
    <dbReference type="NCBI Taxonomy" id="224129"/>
    <lineage>
        <taxon>Eukaryota</taxon>
        <taxon>Metazoa</taxon>
        <taxon>Ecdysozoa</taxon>
        <taxon>Arthropoda</taxon>
        <taxon>Hexapoda</taxon>
        <taxon>Insecta</taxon>
        <taxon>Pterygota</taxon>
        <taxon>Neoptera</taxon>
        <taxon>Endopterygota</taxon>
        <taxon>Coleoptera</taxon>
        <taxon>Polyphaga</taxon>
        <taxon>Elateriformia</taxon>
        <taxon>Buprestoidea</taxon>
        <taxon>Buprestidae</taxon>
        <taxon>Agrilinae</taxon>
        <taxon>Agrilus</taxon>
    </lineage>
</organism>
<dbReference type="FunCoup" id="A0A1W4WG07">
    <property type="interactions" value="2262"/>
</dbReference>
<name>A0A1W4WG07_AGRPL</name>
<feature type="binding site" evidence="15">
    <location>
        <position position="418"/>
    </location>
    <ligand>
        <name>substrate</name>
    </ligand>
</feature>
<dbReference type="PANTHER" id="PTHR19278:SF9">
    <property type="entry name" value="URIDINE 5'-MONOPHOSPHATE SYNTHASE"/>
    <property type="match status" value="1"/>
</dbReference>
<evidence type="ECO:0000256" key="15">
    <source>
        <dbReference type="PIRSR" id="PIRSR614732-2"/>
    </source>
</evidence>
<dbReference type="GO" id="GO:0004590">
    <property type="term" value="F:orotidine-5'-phosphate decarboxylase activity"/>
    <property type="evidence" value="ECO:0007669"/>
    <property type="project" value="UniProtKB-EC"/>
</dbReference>
<dbReference type="EC" id="4.1.1.23" evidence="6"/>
<dbReference type="InterPro" id="IPR013785">
    <property type="entry name" value="Aldolase_TIM"/>
</dbReference>
<feature type="active site" description="For OMPdecase activity" evidence="14">
    <location>
        <position position="303"/>
    </location>
</feature>
<dbReference type="PANTHER" id="PTHR19278">
    <property type="entry name" value="OROTATE PHOSPHORIBOSYLTRANSFERASE"/>
    <property type="match status" value="1"/>
</dbReference>
<dbReference type="NCBIfam" id="TIGR01740">
    <property type="entry name" value="pyrF"/>
    <property type="match status" value="1"/>
</dbReference>
<dbReference type="RefSeq" id="XP_018318945.1">
    <property type="nucleotide sequence ID" value="XM_018463443.1"/>
</dbReference>
<dbReference type="InterPro" id="IPR011060">
    <property type="entry name" value="RibuloseP-bd_barrel"/>
</dbReference>
<protein>
    <recommendedName>
        <fullName evidence="7">Uridine 5'-monophosphate synthase</fullName>
        <ecNumber evidence="5">2.4.2.10</ecNumber>
        <ecNumber evidence="6">4.1.1.23</ecNumber>
    </recommendedName>
</protein>
<evidence type="ECO:0000256" key="12">
    <source>
        <dbReference type="ARBA" id="ARBA00023239"/>
    </source>
</evidence>
<evidence type="ECO:0000256" key="14">
    <source>
        <dbReference type="PIRSR" id="PIRSR614732-1"/>
    </source>
</evidence>
<dbReference type="GeneID" id="108732574"/>
<feature type="binding site" evidence="15">
    <location>
        <position position="439"/>
    </location>
    <ligand>
        <name>substrate</name>
    </ligand>
</feature>
<keyword evidence="12" id="KW-0456">Lyase</keyword>
<proteinExistence type="inferred from homology"/>
<dbReference type="InterPro" id="IPR029057">
    <property type="entry name" value="PRTase-like"/>
</dbReference>
<feature type="active site" description="For OMPdecase activity" evidence="14">
    <location>
        <position position="301"/>
    </location>
</feature>
<dbReference type="FunFam" id="3.40.50.2020:FF:000025">
    <property type="entry name" value="Uridine monophosphate synthetase"/>
    <property type="match status" value="1"/>
</dbReference>
<dbReference type="GO" id="GO:0004588">
    <property type="term" value="F:orotate phosphoribosyltransferase activity"/>
    <property type="evidence" value="ECO:0007669"/>
    <property type="project" value="UniProtKB-EC"/>
</dbReference>
<dbReference type="Proteomes" id="UP000192223">
    <property type="component" value="Unplaced"/>
</dbReference>
<dbReference type="InterPro" id="IPR004467">
    <property type="entry name" value="Or_phspho_trans_dom"/>
</dbReference>
<comment type="similarity">
    <text evidence="4">In the C-terminal section; belongs to the OMP decarboxylase family.</text>
</comment>
<dbReference type="InterPro" id="IPR001754">
    <property type="entry name" value="OMPdeCOase_dom"/>
</dbReference>
<dbReference type="Pfam" id="PF00156">
    <property type="entry name" value="Pribosyltran"/>
    <property type="match status" value="1"/>
</dbReference>
<evidence type="ECO:0000256" key="2">
    <source>
        <dbReference type="ARBA" id="ARBA00004889"/>
    </source>
</evidence>
<keyword evidence="8" id="KW-0328">Glycosyltransferase</keyword>
<evidence type="ECO:0000256" key="1">
    <source>
        <dbReference type="ARBA" id="ARBA00004861"/>
    </source>
</evidence>
<keyword evidence="9" id="KW-0808">Transferase</keyword>
<feature type="binding site" evidence="15">
    <location>
        <position position="248"/>
    </location>
    <ligand>
        <name>substrate</name>
    </ligand>
</feature>
<gene>
    <name evidence="18" type="primary">LOC108732574</name>
</gene>
<dbReference type="InterPro" id="IPR023031">
    <property type="entry name" value="OPRT"/>
</dbReference>
<dbReference type="Pfam" id="PF00215">
    <property type="entry name" value="OMPdecase"/>
    <property type="match status" value="1"/>
</dbReference>
<evidence type="ECO:0000256" key="5">
    <source>
        <dbReference type="ARBA" id="ARBA00011971"/>
    </source>
</evidence>
<evidence type="ECO:0000256" key="13">
    <source>
        <dbReference type="ARBA" id="ARBA00023268"/>
    </source>
</evidence>
<evidence type="ECO:0000256" key="10">
    <source>
        <dbReference type="ARBA" id="ARBA00022793"/>
    </source>
</evidence>
<comment type="similarity">
    <text evidence="3">In the N-terminal section; belongs to the purine/pyrimidine phosphoribosyltransferase family.</text>
</comment>
<accession>A0A1W4WG07</accession>
<evidence type="ECO:0000313" key="17">
    <source>
        <dbReference type="Proteomes" id="UP000192223"/>
    </source>
</evidence>
<dbReference type="Gene3D" id="3.20.20.70">
    <property type="entry name" value="Aldolase class I"/>
    <property type="match status" value="1"/>
</dbReference>
<keyword evidence="11" id="KW-0665">Pyrimidine biosynthesis</keyword>
<dbReference type="STRING" id="224129.A0A1W4WG07"/>
<dbReference type="HAMAP" id="MF_01208">
    <property type="entry name" value="PyrE"/>
    <property type="match status" value="1"/>
</dbReference>
<comment type="pathway">
    <text evidence="2">Pyrimidine metabolism; UMP biosynthesis via de novo pathway; UMP from orotate: step 1/2.</text>
</comment>
<evidence type="ECO:0000259" key="16">
    <source>
        <dbReference type="SMART" id="SM00934"/>
    </source>
</evidence>
<dbReference type="Gene3D" id="3.40.50.2020">
    <property type="match status" value="1"/>
</dbReference>
<evidence type="ECO:0000256" key="4">
    <source>
        <dbReference type="ARBA" id="ARBA00009769"/>
    </source>
</evidence>
<dbReference type="AlphaFoldDB" id="A0A1W4WG07"/>
<keyword evidence="13" id="KW-0511">Multifunctional enzyme</keyword>
<dbReference type="InterPro" id="IPR014732">
    <property type="entry name" value="OMPdecase"/>
</dbReference>
<dbReference type="KEGG" id="apln:108732574"/>
<feature type="binding site" evidence="15">
    <location>
        <position position="270"/>
    </location>
    <ligand>
        <name>substrate</name>
    </ligand>
</feature>
<evidence type="ECO:0000256" key="6">
    <source>
        <dbReference type="ARBA" id="ARBA00012321"/>
    </source>
</evidence>
<dbReference type="UniPathway" id="UPA00070">
    <property type="reaction ID" value="UER00119"/>
</dbReference>
<evidence type="ECO:0000256" key="11">
    <source>
        <dbReference type="ARBA" id="ARBA00022975"/>
    </source>
</evidence>
<evidence type="ECO:0000313" key="18">
    <source>
        <dbReference type="RefSeq" id="XP_018318945.1"/>
    </source>
</evidence>
<feature type="active site" description="For OMPdecase activity" evidence="14">
    <location>
        <position position="306"/>
    </location>
</feature>